<organism evidence="1 2">
    <name type="scientific">Aspergillus felis</name>
    <dbReference type="NCBI Taxonomy" id="1287682"/>
    <lineage>
        <taxon>Eukaryota</taxon>
        <taxon>Fungi</taxon>
        <taxon>Dikarya</taxon>
        <taxon>Ascomycota</taxon>
        <taxon>Pezizomycotina</taxon>
        <taxon>Eurotiomycetes</taxon>
        <taxon>Eurotiomycetidae</taxon>
        <taxon>Eurotiales</taxon>
        <taxon>Aspergillaceae</taxon>
        <taxon>Aspergillus</taxon>
        <taxon>Aspergillus subgen. Fumigati</taxon>
    </lineage>
</organism>
<protein>
    <submittedName>
        <fullName evidence="1">Uncharacterized protein</fullName>
    </submittedName>
</protein>
<sequence>MQSWKKVRLFRDLWLPDPEQALSSQELIYVQKLIPLIQGLEMLWDKELKEADGQICSLGWNLDEAYERLQENEATWWKARGVTRPREFLVRPSGKLNAPVACHLYNPTFSVDDPCCQKTEDLSNPSIAQLHEAGFSTKNNCLLFDHLARRDISRHCKDNYPEDLFDLHEQFVFALRVAMKAKVEICWGANVRQRMLKKLDLKPLRLWGDFAGLVLYLELTPDKASLRRFIIFVAHPQRFMYVKSDGEKTQGWRRRFGSPQDQALALAASLGGIRIPPNFYELDSRLPRNLFKAFPGAVLFEETSHRIRATKEEKLSVQKVFGLLAQLKPGQVNETANLPSATDDTILRNDRLRKIASYWHDLGELLSAFIPNITTTAHHIKVIGAQSVGYFSSEFSTEFQLSDCWDWEDLPDPLVEFTQAQDGLKFNRRKISSRTDLEVAFYLLQKCKDSPETLDILTLAISVLAAYGWMIARPRKPCVDDMLILRKSPNDIVPRKCSECGKEQLDDPFAYWSKFDPSRYVLWYHFRSGCGRPDCKTQNACLLPLNPLTRYSRCTQKDLKEKPLDQFDRWLLLRAEEFGTLPVELEVKCQGENCQETKTVKARWTGHATPKFVNKLDPFDFDALVLTGFGDNATGAPQFWAAQNLIPASTDLSQRFVGLEDGYLVASTIYGVQYAFFHFPGFEIPVLYLAFANRQTTTWGEQFTMGTLEHPAESYTAPVFVVNGEQDLVFCQGNCNFPSNIALRTLRNVFPAADATRSGAFLLPNSGHGLNLHANAPLAFEKTQSFIFDLDLD</sequence>
<comment type="caution">
    <text evidence="1">The sequence shown here is derived from an EMBL/GenBank/DDBJ whole genome shotgun (WGS) entry which is preliminary data.</text>
</comment>
<evidence type="ECO:0000313" key="2">
    <source>
        <dbReference type="Proteomes" id="UP000654922"/>
    </source>
</evidence>
<dbReference type="OrthoDB" id="5209368at2759"/>
<dbReference type="Proteomes" id="UP000654922">
    <property type="component" value="Unassembled WGS sequence"/>
</dbReference>
<accession>A0A8H6QCI2</accession>
<gene>
    <name evidence="1" type="ORF">CNMCM5623_003592</name>
</gene>
<dbReference type="EMBL" id="JACBAE010001190">
    <property type="protein sequence ID" value="KAF7171180.1"/>
    <property type="molecule type" value="Genomic_DNA"/>
</dbReference>
<name>A0A8H6QCI2_9EURO</name>
<proteinExistence type="predicted"/>
<evidence type="ECO:0000313" key="1">
    <source>
        <dbReference type="EMBL" id="KAF7171180.1"/>
    </source>
</evidence>
<reference evidence="1" key="1">
    <citation type="submission" date="2020-06" db="EMBL/GenBank/DDBJ databases">
        <title>Draft genome sequences of strains closely related to Aspergillus parafelis and Aspergillus hiratsukae.</title>
        <authorList>
            <person name="Dos Santos R.A.C."/>
            <person name="Rivero-Menendez O."/>
            <person name="Steenwyk J.L."/>
            <person name="Mead M.E."/>
            <person name="Goldman G.H."/>
            <person name="Alastruey-Izquierdo A."/>
            <person name="Rokas A."/>
        </authorList>
    </citation>
    <scope>NUCLEOTIDE SEQUENCE</scope>
    <source>
        <strain evidence="1">CNM-CM5623</strain>
    </source>
</reference>
<dbReference type="AlphaFoldDB" id="A0A8H6QCI2"/>